<dbReference type="GO" id="GO:0006313">
    <property type="term" value="P:DNA transposition"/>
    <property type="evidence" value="ECO:0007669"/>
    <property type="project" value="InterPro"/>
</dbReference>
<dbReference type="EMBL" id="BMQA01000014">
    <property type="protein sequence ID" value="GGJ28496.1"/>
    <property type="molecule type" value="Genomic_DNA"/>
</dbReference>
<evidence type="ECO:0000256" key="1">
    <source>
        <dbReference type="SAM" id="MobiDB-lite"/>
    </source>
</evidence>
<dbReference type="AlphaFoldDB" id="A0A917NU16"/>
<accession>A0A917NU16</accession>
<proteinExistence type="predicted"/>
<name>A0A917NU16_9ACTN</name>
<dbReference type="RefSeq" id="WP_189312999.1">
    <property type="nucleotide sequence ID" value="NZ_BMQA01000014.1"/>
</dbReference>
<evidence type="ECO:0000313" key="3">
    <source>
        <dbReference type="EMBL" id="GGJ28496.1"/>
    </source>
</evidence>
<sequence length="177" mass="19510">MDRQYTDAHGASIVGFAFTLMLDFKLMPRLKNIGSAKLYRPAAGEDDTSPHLAPVPSTKTINWDLIRHGGPKQPTCQAIEELGRAVRTAFVCVREQGPLLRQGRRPGRTGQGVPTDRPRPRRAPRRAPPRANRLPPRRDGLTQPVPWTTVAFRTIVILWGTGLPRDGNSDAGAARPL</sequence>
<evidence type="ECO:0000313" key="4">
    <source>
        <dbReference type="Proteomes" id="UP000657574"/>
    </source>
</evidence>
<feature type="compositionally biased region" description="Basic residues" evidence="1">
    <location>
        <begin position="119"/>
        <end position="128"/>
    </location>
</feature>
<comment type="caution">
    <text evidence="3">The sequence shown here is derived from an EMBL/GenBank/DDBJ whole genome shotgun (WGS) entry which is preliminary data.</text>
</comment>
<dbReference type="InterPro" id="IPR002513">
    <property type="entry name" value="Tn3_Tnp_DDE_dom"/>
</dbReference>
<keyword evidence="4" id="KW-1185">Reference proteome</keyword>
<dbReference type="GO" id="GO:0004803">
    <property type="term" value="F:transposase activity"/>
    <property type="evidence" value="ECO:0007669"/>
    <property type="project" value="InterPro"/>
</dbReference>
<reference evidence="3" key="2">
    <citation type="submission" date="2020-09" db="EMBL/GenBank/DDBJ databases">
        <authorList>
            <person name="Sun Q."/>
            <person name="Ohkuma M."/>
        </authorList>
    </citation>
    <scope>NUCLEOTIDE SEQUENCE</scope>
    <source>
        <strain evidence="3">JCM 3086</strain>
    </source>
</reference>
<dbReference type="Pfam" id="PF01526">
    <property type="entry name" value="DDE_Tnp_Tn3"/>
    <property type="match status" value="1"/>
</dbReference>
<dbReference type="Proteomes" id="UP000657574">
    <property type="component" value="Unassembled WGS sequence"/>
</dbReference>
<evidence type="ECO:0000259" key="2">
    <source>
        <dbReference type="Pfam" id="PF01526"/>
    </source>
</evidence>
<feature type="domain" description="Tn3 transposase DDE" evidence="2">
    <location>
        <begin position="2"/>
        <end position="68"/>
    </location>
</feature>
<gene>
    <name evidence="3" type="ORF">GCM10010121_044810</name>
</gene>
<protein>
    <recommendedName>
        <fullName evidence="2">Tn3 transposase DDE domain-containing protein</fullName>
    </recommendedName>
</protein>
<organism evidence="3 4">
    <name type="scientific">Streptomyces brasiliensis</name>
    <dbReference type="NCBI Taxonomy" id="1954"/>
    <lineage>
        <taxon>Bacteria</taxon>
        <taxon>Bacillati</taxon>
        <taxon>Actinomycetota</taxon>
        <taxon>Actinomycetes</taxon>
        <taxon>Kitasatosporales</taxon>
        <taxon>Streptomycetaceae</taxon>
        <taxon>Streptomyces</taxon>
    </lineage>
</organism>
<reference evidence="3" key="1">
    <citation type="journal article" date="2014" name="Int. J. Syst. Evol. Microbiol.">
        <title>Complete genome sequence of Corynebacterium casei LMG S-19264T (=DSM 44701T), isolated from a smear-ripened cheese.</title>
        <authorList>
            <consortium name="US DOE Joint Genome Institute (JGI-PGF)"/>
            <person name="Walter F."/>
            <person name="Albersmeier A."/>
            <person name="Kalinowski J."/>
            <person name="Ruckert C."/>
        </authorList>
    </citation>
    <scope>NUCLEOTIDE SEQUENCE</scope>
    <source>
        <strain evidence="3">JCM 3086</strain>
    </source>
</reference>
<feature type="region of interest" description="Disordered" evidence="1">
    <location>
        <begin position="100"/>
        <end position="144"/>
    </location>
</feature>